<feature type="region of interest" description="Disordered" evidence="6">
    <location>
        <begin position="1"/>
        <end position="35"/>
    </location>
</feature>
<evidence type="ECO:0000256" key="2">
    <source>
        <dbReference type="ARBA" id="ARBA00023155"/>
    </source>
</evidence>
<protein>
    <recommendedName>
        <fullName evidence="7">Homeobox domain-containing protein</fullName>
    </recommendedName>
</protein>
<dbReference type="EMBL" id="JAUPFM010000114">
    <property type="protein sequence ID" value="KAK2812882.1"/>
    <property type="molecule type" value="Genomic_DNA"/>
</dbReference>
<dbReference type="CDD" id="cd00086">
    <property type="entry name" value="homeodomain"/>
    <property type="match status" value="1"/>
</dbReference>
<feature type="compositionally biased region" description="Polar residues" evidence="6">
    <location>
        <begin position="47"/>
        <end position="59"/>
    </location>
</feature>
<evidence type="ECO:0000313" key="8">
    <source>
        <dbReference type="EMBL" id="KAK2812882.1"/>
    </source>
</evidence>
<dbReference type="InterPro" id="IPR017970">
    <property type="entry name" value="Homeobox_CS"/>
</dbReference>
<dbReference type="InterPro" id="IPR001356">
    <property type="entry name" value="HD"/>
</dbReference>
<feature type="domain" description="Homeobox" evidence="7">
    <location>
        <begin position="119"/>
        <end position="179"/>
    </location>
</feature>
<dbReference type="PANTHER" id="PTHR24327">
    <property type="entry name" value="HOMEOBOX PROTEIN"/>
    <property type="match status" value="1"/>
</dbReference>
<proteinExistence type="predicted"/>
<dbReference type="PROSITE" id="PS00027">
    <property type="entry name" value="HOMEOBOX_1"/>
    <property type="match status" value="1"/>
</dbReference>
<comment type="caution">
    <text evidence="8">The sequence shown here is derived from an EMBL/GenBank/DDBJ whole genome shotgun (WGS) entry which is preliminary data.</text>
</comment>
<dbReference type="SUPFAM" id="SSF46689">
    <property type="entry name" value="Homeodomain-like"/>
    <property type="match status" value="1"/>
</dbReference>
<organism evidence="8 9">
    <name type="scientific">Channa striata</name>
    <name type="common">Snakehead murrel</name>
    <name type="synonym">Ophicephalus striatus</name>
    <dbReference type="NCBI Taxonomy" id="64152"/>
    <lineage>
        <taxon>Eukaryota</taxon>
        <taxon>Metazoa</taxon>
        <taxon>Chordata</taxon>
        <taxon>Craniata</taxon>
        <taxon>Vertebrata</taxon>
        <taxon>Euteleostomi</taxon>
        <taxon>Actinopterygii</taxon>
        <taxon>Neopterygii</taxon>
        <taxon>Teleostei</taxon>
        <taxon>Neoteleostei</taxon>
        <taxon>Acanthomorphata</taxon>
        <taxon>Anabantaria</taxon>
        <taxon>Anabantiformes</taxon>
        <taxon>Channoidei</taxon>
        <taxon>Channidae</taxon>
        <taxon>Channa</taxon>
    </lineage>
</organism>
<reference evidence="8" key="1">
    <citation type="submission" date="2023-07" db="EMBL/GenBank/DDBJ databases">
        <title>Chromosome-level Genome Assembly of Striped Snakehead (Channa striata).</title>
        <authorList>
            <person name="Liu H."/>
        </authorList>
    </citation>
    <scope>NUCLEOTIDE SEQUENCE</scope>
    <source>
        <strain evidence="8">Gz</strain>
        <tissue evidence="8">Muscle</tissue>
    </source>
</reference>
<dbReference type="PROSITE" id="PS50071">
    <property type="entry name" value="HOMEOBOX_2"/>
    <property type="match status" value="1"/>
</dbReference>
<dbReference type="GO" id="GO:0000981">
    <property type="term" value="F:DNA-binding transcription factor activity, RNA polymerase II-specific"/>
    <property type="evidence" value="ECO:0007669"/>
    <property type="project" value="InterPro"/>
</dbReference>
<dbReference type="InterPro" id="IPR009057">
    <property type="entry name" value="Homeodomain-like_sf"/>
</dbReference>
<dbReference type="Pfam" id="PF00046">
    <property type="entry name" value="Homeodomain"/>
    <property type="match status" value="1"/>
</dbReference>
<keyword evidence="2 4" id="KW-0371">Homeobox</keyword>
<name>A0AA88LIN2_CHASR</name>
<dbReference type="GO" id="GO:0000978">
    <property type="term" value="F:RNA polymerase II cis-regulatory region sequence-specific DNA binding"/>
    <property type="evidence" value="ECO:0007669"/>
    <property type="project" value="TreeGrafter"/>
</dbReference>
<evidence type="ECO:0000256" key="6">
    <source>
        <dbReference type="SAM" id="MobiDB-lite"/>
    </source>
</evidence>
<evidence type="ECO:0000259" key="7">
    <source>
        <dbReference type="PROSITE" id="PS50071"/>
    </source>
</evidence>
<keyword evidence="3 4" id="KW-0539">Nucleus</keyword>
<dbReference type="Proteomes" id="UP001187415">
    <property type="component" value="Unassembled WGS sequence"/>
</dbReference>
<evidence type="ECO:0000313" key="9">
    <source>
        <dbReference type="Proteomes" id="UP001187415"/>
    </source>
</evidence>
<comment type="subcellular location">
    <subcellularLocation>
        <location evidence="4 5">Nucleus</location>
    </subcellularLocation>
</comment>
<dbReference type="InterPro" id="IPR050460">
    <property type="entry name" value="Distal-less_Homeobox_TF"/>
</dbReference>
<dbReference type="SMART" id="SM00389">
    <property type="entry name" value="HOX"/>
    <property type="match status" value="1"/>
</dbReference>
<evidence type="ECO:0000256" key="4">
    <source>
        <dbReference type="PROSITE-ProRule" id="PRU00108"/>
    </source>
</evidence>
<evidence type="ECO:0000256" key="3">
    <source>
        <dbReference type="ARBA" id="ARBA00023242"/>
    </source>
</evidence>
<dbReference type="Gene3D" id="1.10.10.60">
    <property type="entry name" value="Homeodomain-like"/>
    <property type="match status" value="1"/>
</dbReference>
<sequence length="303" mass="33014">MADSGPEINDDFNSSFYGFMSELGPQQNNGDLSDWIDNVDLNLFDSGTTTDAAPQQATSGLEAHVSPDHDDATSSGSPDGNTSVSGSVRVEPGCLGLTETVDGTSTTAPEKSSTTAVSTTKGKVRVAFSERQLDALVQRFNVQRYLTPAEMKDLAGMTGLTYKQVKTWFQNRRMKLRRQQKDNTWLGERSNIRDGPIHGAMNNHHFPSNVPPYQGQTQTQFQTHYNHPVMPAPFRQTAQQNTNVYLPPMGSAAGSAAYTPWSSSTSQTVVPNQPQMAAWSIPPGMGHYEFNTTALNSVSANNF</sequence>
<dbReference type="PANTHER" id="PTHR24327:SF88">
    <property type="entry name" value="NANOG"/>
    <property type="match status" value="1"/>
</dbReference>
<evidence type="ECO:0000256" key="1">
    <source>
        <dbReference type="ARBA" id="ARBA00023125"/>
    </source>
</evidence>
<dbReference type="GO" id="GO:0005634">
    <property type="term" value="C:nucleus"/>
    <property type="evidence" value="ECO:0007669"/>
    <property type="project" value="UniProtKB-SubCell"/>
</dbReference>
<gene>
    <name evidence="8" type="ORF">Q5P01_000929</name>
</gene>
<evidence type="ECO:0000256" key="5">
    <source>
        <dbReference type="RuleBase" id="RU000682"/>
    </source>
</evidence>
<accession>A0AA88LIN2</accession>
<dbReference type="AlphaFoldDB" id="A0AA88LIN2"/>
<feature type="region of interest" description="Disordered" evidence="6">
    <location>
        <begin position="47"/>
        <end position="90"/>
    </location>
</feature>
<keyword evidence="9" id="KW-1185">Reference proteome</keyword>
<keyword evidence="1 4" id="KW-0238">DNA-binding</keyword>
<feature type="compositionally biased region" description="Polar residues" evidence="6">
    <location>
        <begin position="73"/>
        <end position="86"/>
    </location>
</feature>
<feature type="DNA-binding region" description="Homeobox" evidence="4">
    <location>
        <begin position="121"/>
        <end position="180"/>
    </location>
</feature>